<dbReference type="AlphaFoldDB" id="V5IKV6"/>
<gene>
    <name evidence="2" type="ORF">NCU04808</name>
</gene>
<accession>V5IKV6</accession>
<feature type="region of interest" description="Disordered" evidence="1">
    <location>
        <begin position="180"/>
        <end position="225"/>
    </location>
</feature>
<dbReference type="PaxDb" id="5141-EFNCRP00000004538"/>
<dbReference type="VEuPathDB" id="FungiDB:NCU04808"/>
<sequence>MTAATAAPPKNLGHLDHLLDDSLEDFEHCHSLPVSRSNSRFFSIPLPTTSAKGETPHPQHPHHHQQATPFGYPSVHSGFRSDDTESDMSDQEVDGGEASHGGYSPPAWRRLANGDRSSGFWRKANSRLNAIDPLLLSGFGGLGGGLGNGGWSREFETSPEYDSMNEDDMDQDAILQKAIRTRLPTGSLSPEKERSPEPEYARRQQLQKQAERQQQHQRLAPVIEEDDVKIKEEPMEEDAGMVLRGLPRKGPDNYFRFAVRAEVHQRTEPIETAVTFLRKWLGPLTTSWSSMFLSGLVAILSYAAMRSLFQPASMSPVPDLVKVAGVARSFEPLIYYSENGIQQVGDLQATGVAVWDLGESVRSSNLTSAPIIVKELDELSESLKTLAIELTKFFANVDGDIDGILIVMDWARRELSQLQHLPSPPLSSFFDNVHNLLSAFGILEDPSTSQPTRLGLIATSLFGPSTPQRTRTTLQRTFNEFLAVLEEAITNELQHSLAIFALFEAIDHQFLNLARTVVRESSLQEELHADLLSSLWTRILGAKASDIQKYERNRLLLLNVREKTVRNKGILVEHNHKLLALKASLENLRRKLVSPLVRSVNSSTLTIDEQIRGLEDVGVYLEGVRTRQKGKLMEMLYGGGSYRAGIGSDGGGGGQGSSGGGGYGGGQQYGEQHREVRLVADAGGHGYGYGSASGATRSVHESHRGEQ</sequence>
<feature type="compositionally biased region" description="Acidic residues" evidence="1">
    <location>
        <begin position="84"/>
        <end position="95"/>
    </location>
</feature>
<protein>
    <submittedName>
        <fullName evidence="2">Uncharacterized protein</fullName>
    </submittedName>
</protein>
<dbReference type="Proteomes" id="UP000001805">
    <property type="component" value="Chromosome 5, Linkage Group VI"/>
</dbReference>
<keyword evidence="3" id="KW-1185">Reference proteome</keyword>
<evidence type="ECO:0000256" key="1">
    <source>
        <dbReference type="SAM" id="MobiDB-lite"/>
    </source>
</evidence>
<dbReference type="GeneID" id="3876572"/>
<dbReference type="EMBL" id="CM002241">
    <property type="protein sequence ID" value="ESA42152.1"/>
    <property type="molecule type" value="Genomic_DNA"/>
</dbReference>
<evidence type="ECO:0000313" key="2">
    <source>
        <dbReference type="EMBL" id="ESA42152.1"/>
    </source>
</evidence>
<feature type="compositionally biased region" description="Gly residues" evidence="1">
    <location>
        <begin position="648"/>
        <end position="668"/>
    </location>
</feature>
<dbReference type="RefSeq" id="XP_011394924.1">
    <property type="nucleotide sequence ID" value="XM_011396622.1"/>
</dbReference>
<feature type="region of interest" description="Disordered" evidence="1">
    <location>
        <begin position="46"/>
        <end position="110"/>
    </location>
</feature>
<feature type="region of interest" description="Disordered" evidence="1">
    <location>
        <begin position="648"/>
        <end position="684"/>
    </location>
</feature>
<organism evidence="2 3">
    <name type="scientific">Neurospora crassa (strain ATCC 24698 / 74-OR23-1A / CBS 708.71 / DSM 1257 / FGSC 987)</name>
    <dbReference type="NCBI Taxonomy" id="367110"/>
    <lineage>
        <taxon>Eukaryota</taxon>
        <taxon>Fungi</taxon>
        <taxon>Dikarya</taxon>
        <taxon>Ascomycota</taxon>
        <taxon>Pezizomycotina</taxon>
        <taxon>Sordariomycetes</taxon>
        <taxon>Sordariomycetidae</taxon>
        <taxon>Sordariales</taxon>
        <taxon>Sordariaceae</taxon>
        <taxon>Neurospora</taxon>
    </lineage>
</organism>
<evidence type="ECO:0000313" key="3">
    <source>
        <dbReference type="Proteomes" id="UP000001805"/>
    </source>
</evidence>
<reference evidence="2 3" key="1">
    <citation type="journal article" date="2003" name="Nature">
        <title>The genome sequence of the filamentous fungus Neurospora crassa.</title>
        <authorList>
            <person name="Galagan J.E."/>
            <person name="Calvo S.E."/>
            <person name="Borkovich K.A."/>
            <person name="Selker E.U."/>
            <person name="Read N.D."/>
            <person name="Jaffe D."/>
            <person name="FitzHugh W."/>
            <person name="Ma L.J."/>
            <person name="Smirnov S."/>
            <person name="Purcell S."/>
            <person name="Rehman B."/>
            <person name="Elkins T."/>
            <person name="Engels R."/>
            <person name="Wang S."/>
            <person name="Nielsen C.B."/>
            <person name="Butler J."/>
            <person name="Endrizzi M."/>
            <person name="Qui D."/>
            <person name="Ianakiev P."/>
            <person name="Bell-Pedersen D."/>
            <person name="Nelson M.A."/>
            <person name="Werner-Washburne M."/>
            <person name="Selitrennikoff C.P."/>
            <person name="Kinsey J.A."/>
            <person name="Braun E.L."/>
            <person name="Zelter A."/>
            <person name="Schulte U."/>
            <person name="Kothe G.O."/>
            <person name="Jedd G."/>
            <person name="Mewes W."/>
            <person name="Staben C."/>
            <person name="Marcotte E."/>
            <person name="Greenberg D."/>
            <person name="Roy A."/>
            <person name="Foley K."/>
            <person name="Naylor J."/>
            <person name="Stange-Thomann N."/>
            <person name="Barrett R."/>
            <person name="Gnerre S."/>
            <person name="Kamal M."/>
            <person name="Kamvysselis M."/>
            <person name="Mauceli E."/>
            <person name="Bielke C."/>
            <person name="Rudd S."/>
            <person name="Frishman D."/>
            <person name="Krystofova S."/>
            <person name="Rasmussen C."/>
            <person name="Metzenberg R.L."/>
            <person name="Perkins D.D."/>
            <person name="Kroken S."/>
            <person name="Cogoni C."/>
            <person name="Macino G."/>
            <person name="Catcheside D."/>
            <person name="Li W."/>
            <person name="Pratt R.J."/>
            <person name="Osmani S.A."/>
            <person name="DeSouza C.P."/>
            <person name="Glass L."/>
            <person name="Orbach M.J."/>
            <person name="Berglund J.A."/>
            <person name="Voelker R."/>
            <person name="Yarden O."/>
            <person name="Plamann M."/>
            <person name="Seiler S."/>
            <person name="Dunlap J."/>
            <person name="Radford A."/>
            <person name="Aramayo R."/>
            <person name="Natvig D.O."/>
            <person name="Alex L.A."/>
            <person name="Mannhaupt G."/>
            <person name="Ebbole D.J."/>
            <person name="Freitag M."/>
            <person name="Paulsen I."/>
            <person name="Sachs M.S."/>
            <person name="Lander E.S."/>
            <person name="Nusbaum C."/>
            <person name="Birren B."/>
        </authorList>
    </citation>
    <scope>NUCLEOTIDE SEQUENCE [LARGE SCALE GENOMIC DNA]</scope>
    <source>
        <strain evidence="3">ATCC 24698 / 74-OR23-1A / CBS 708.71 / DSM 1257 / FGSC 987</strain>
    </source>
</reference>
<feature type="compositionally biased region" description="Basic and acidic residues" evidence="1">
    <location>
        <begin position="190"/>
        <end position="202"/>
    </location>
</feature>
<dbReference type="OrthoDB" id="4202871at2759"/>
<name>V5IKV6_NEUCR</name>
<proteinExistence type="predicted"/>